<reference evidence="2 3" key="1">
    <citation type="submission" date="2023-07" db="EMBL/GenBank/DDBJ databases">
        <title>Genomic Encyclopedia of Type Strains, Phase IV (KMG-IV): sequencing the most valuable type-strain genomes for metagenomic binning, comparative biology and taxonomic classification.</title>
        <authorList>
            <person name="Goeker M."/>
        </authorList>
    </citation>
    <scope>NUCLEOTIDE SEQUENCE [LARGE SCALE GENOMIC DNA]</scope>
    <source>
        <strain evidence="2 3">B6-8</strain>
    </source>
</reference>
<dbReference type="PANTHER" id="PTHR43032:SF4">
    <property type="entry name" value="OXIDOREDUCTASE MOLYBDOPTERIN-BINDING DOMAIN-CONTAINING PROTEIN"/>
    <property type="match status" value="1"/>
</dbReference>
<dbReference type="CDD" id="cd02109">
    <property type="entry name" value="arch_bact_SO_family_Moco"/>
    <property type="match status" value="1"/>
</dbReference>
<dbReference type="InterPro" id="IPR036374">
    <property type="entry name" value="OxRdtase_Mopterin-bd_sf"/>
</dbReference>
<dbReference type="EMBL" id="JAUSVO010000002">
    <property type="protein sequence ID" value="MDQ0437589.1"/>
    <property type="molecule type" value="Genomic_DNA"/>
</dbReference>
<sequence length="201" mass="22430">MATRGFIGKRPADEIGNRLPPGQYLTEDFPVLSAGPTPHVPLEKWSFTIKDGVRPVATWNWDEFAKLPHVKLTRDIHCVTKWSKFNTAWSGVMIDDILAEAGIAAPSAFTLAHGSDGYTTNVPTADLIDGKAMVATAYEGKPITADHGGPARLLVPHLYFWKSAKWVTGLQFTQRDEAGFWELRGYHMYGDPWREQRFTGD</sequence>
<evidence type="ECO:0000313" key="2">
    <source>
        <dbReference type="EMBL" id="MDQ0437589.1"/>
    </source>
</evidence>
<accession>A0ABU0H5L0</accession>
<organism evidence="2 3">
    <name type="scientific">Kaistia dalseonensis</name>
    <dbReference type="NCBI Taxonomy" id="410840"/>
    <lineage>
        <taxon>Bacteria</taxon>
        <taxon>Pseudomonadati</taxon>
        <taxon>Pseudomonadota</taxon>
        <taxon>Alphaproteobacteria</taxon>
        <taxon>Hyphomicrobiales</taxon>
        <taxon>Kaistiaceae</taxon>
        <taxon>Kaistia</taxon>
    </lineage>
</organism>
<evidence type="ECO:0000259" key="1">
    <source>
        <dbReference type="Pfam" id="PF00174"/>
    </source>
</evidence>
<dbReference type="SUPFAM" id="SSF56524">
    <property type="entry name" value="Oxidoreductase molybdopterin-binding domain"/>
    <property type="match status" value="1"/>
</dbReference>
<dbReference type="InterPro" id="IPR000572">
    <property type="entry name" value="OxRdtase_Mopterin-bd_dom"/>
</dbReference>
<evidence type="ECO:0000313" key="3">
    <source>
        <dbReference type="Proteomes" id="UP001241603"/>
    </source>
</evidence>
<gene>
    <name evidence="2" type="ORF">QO014_001974</name>
</gene>
<dbReference type="Proteomes" id="UP001241603">
    <property type="component" value="Unassembled WGS sequence"/>
</dbReference>
<protein>
    <submittedName>
        <fullName evidence="2">DMSO/TMAO reductase YedYZ molybdopterin-dependent catalytic subunit</fullName>
    </submittedName>
</protein>
<feature type="domain" description="Oxidoreductase molybdopterin-binding" evidence="1">
    <location>
        <begin position="35"/>
        <end position="181"/>
    </location>
</feature>
<dbReference type="RefSeq" id="WP_266348499.1">
    <property type="nucleotide sequence ID" value="NZ_JAPKNG010000002.1"/>
</dbReference>
<proteinExistence type="predicted"/>
<comment type="caution">
    <text evidence="2">The sequence shown here is derived from an EMBL/GenBank/DDBJ whole genome shotgun (WGS) entry which is preliminary data.</text>
</comment>
<name>A0ABU0H5L0_9HYPH</name>
<dbReference type="Gene3D" id="3.90.420.10">
    <property type="entry name" value="Oxidoreductase, molybdopterin-binding domain"/>
    <property type="match status" value="1"/>
</dbReference>
<dbReference type="Pfam" id="PF00174">
    <property type="entry name" value="Oxidored_molyb"/>
    <property type="match status" value="1"/>
</dbReference>
<dbReference type="PANTHER" id="PTHR43032">
    <property type="entry name" value="PROTEIN-METHIONINE-SULFOXIDE REDUCTASE"/>
    <property type="match status" value="1"/>
</dbReference>
<keyword evidence="3" id="KW-1185">Reference proteome</keyword>